<dbReference type="Pfam" id="PF14265">
    <property type="entry name" value="DUF4355"/>
    <property type="match status" value="1"/>
</dbReference>
<evidence type="ECO:0000256" key="1">
    <source>
        <dbReference type="SAM" id="MobiDB-lite"/>
    </source>
</evidence>
<dbReference type="RefSeq" id="WP_182595884.1">
    <property type="nucleotide sequence ID" value="NZ_JACIVA010000042.1"/>
</dbReference>
<name>A0A7W3YM65_9LACO</name>
<gene>
    <name evidence="2" type="ORF">H5S09_04170</name>
</gene>
<feature type="region of interest" description="Disordered" evidence="1">
    <location>
        <begin position="65"/>
        <end position="94"/>
    </location>
</feature>
<keyword evidence="3" id="KW-1185">Reference proteome</keyword>
<feature type="region of interest" description="Disordered" evidence="1">
    <location>
        <begin position="156"/>
        <end position="182"/>
    </location>
</feature>
<evidence type="ECO:0000313" key="3">
    <source>
        <dbReference type="Proteomes" id="UP000517106"/>
    </source>
</evidence>
<feature type="compositionally biased region" description="Polar residues" evidence="1">
    <location>
        <begin position="1"/>
        <end position="11"/>
    </location>
</feature>
<dbReference type="AlphaFoldDB" id="A0A7W3YM65"/>
<dbReference type="InterPro" id="IPR025580">
    <property type="entry name" value="Gp46"/>
</dbReference>
<organism evidence="2 3">
    <name type="scientific">Limosilactobacillus rudii</name>
    <dbReference type="NCBI Taxonomy" id="2759755"/>
    <lineage>
        <taxon>Bacteria</taxon>
        <taxon>Bacillati</taxon>
        <taxon>Bacillota</taxon>
        <taxon>Bacilli</taxon>
        <taxon>Lactobacillales</taxon>
        <taxon>Lactobacillaceae</taxon>
        <taxon>Limosilactobacillus</taxon>
    </lineage>
</organism>
<proteinExistence type="predicted"/>
<protein>
    <submittedName>
        <fullName evidence="2">DUF4355 domain-containing protein</fullName>
    </submittedName>
</protein>
<feature type="region of interest" description="Disordered" evidence="1">
    <location>
        <begin position="1"/>
        <end position="36"/>
    </location>
</feature>
<comment type="caution">
    <text evidence="2">The sequence shown here is derived from an EMBL/GenBank/DDBJ whole genome shotgun (WGS) entry which is preliminary data.</text>
</comment>
<sequence length="214" mass="24183">MDQGQDNSAVETQAGVEQPEKNGGAQSGKTFTQADVDRIVEERLGRERGNIRKDLRPVIEKEIRDEIKDEQDEAKKLKRMDADQRREYENQQKDDRIAELEAQINHNEMERIATDILSKKGVAADSETLSFVVADDAETTKANIDKFVSLVNRKAQDNRREEFNDPVPTGGGKGSEGIDTEKFDTMGYQEKLKLKQTQPEIYKQLVEQALGGNN</sequence>
<reference evidence="2 3" key="1">
    <citation type="submission" date="2020-07" db="EMBL/GenBank/DDBJ databases">
        <title>Description of Limosilactobacillus balticus sp. nov., Limosilactobacillus agrestis sp. nov., Limosilactobacillus albertensis sp. nov., Limosilactobacillus rudii sp. nov., Limosilactobacillus fastidiosus sp. nov., five novel Limosilactobacillus species isolated from the vertebrate gastrointestinal tract, and proposal of 6 subspecies of Limosilactobacillus reuteri adapted to the gastrointestinal tract of specific vertebrate hosts.</title>
        <authorList>
            <person name="Li F."/>
            <person name="Cheng C."/>
            <person name="Zheng J."/>
            <person name="Quevedo R.M."/>
            <person name="Li J."/>
            <person name="Roos S."/>
            <person name="Gaenzle M.G."/>
            <person name="Walter J."/>
        </authorList>
    </citation>
    <scope>NUCLEOTIDE SEQUENCE [LARGE SCALE GENOMIC DNA]</scope>
    <source>
        <strain evidence="2 3">STM2_1</strain>
    </source>
</reference>
<accession>A0A7W3YM65</accession>
<dbReference type="Proteomes" id="UP000517106">
    <property type="component" value="Unassembled WGS sequence"/>
</dbReference>
<dbReference type="EMBL" id="JACIVA010000042">
    <property type="protein sequence ID" value="MBB1097139.1"/>
    <property type="molecule type" value="Genomic_DNA"/>
</dbReference>
<evidence type="ECO:0000313" key="2">
    <source>
        <dbReference type="EMBL" id="MBB1097139.1"/>
    </source>
</evidence>